<keyword evidence="1" id="KW-0539">Nucleus</keyword>
<sequence length="323" mass="37292">MRWSGNVAGGIDSAPQPQPHLPGRHDTKAVLAVQRFLRSDAQAAAEDATAQSSRGKRCEIDSGKVEGRSSEGRPRKERESRDMFDTERFIEEIERRPAIYDVNRGEYNDRNAKMTAWDEVCQVMVPNWARLTDEERNVEEKNLRGKWRNIRDYFMKELKLQKSQKSGPAGRKRKKYMYFDRLLFLMPTVENKRSSVMISCKSEESEGEMDNPVIEEYDPLSQGSTSVTGSREYLQAGTPSYKVCPRYSKQLCETSFTPFDNEIHDILSSHSSQRVTFDEDDYDKMFLLSLLPIIRQVPEEKKLDVRIQIQQVLAMALRSSDNK</sequence>
<evidence type="ECO:0000256" key="1">
    <source>
        <dbReference type="PROSITE-ProRule" id="PRU00371"/>
    </source>
</evidence>
<dbReference type="EMBL" id="GL443280">
    <property type="protein sequence ID" value="EFN62280.1"/>
    <property type="molecule type" value="Genomic_DNA"/>
</dbReference>
<dbReference type="PANTHER" id="PTHR12243">
    <property type="entry name" value="MADF DOMAIN TRANSCRIPTION FACTOR"/>
    <property type="match status" value="1"/>
</dbReference>
<dbReference type="Pfam" id="PF10545">
    <property type="entry name" value="MADF_DNA_bdg"/>
    <property type="match status" value="1"/>
</dbReference>
<feature type="compositionally biased region" description="Basic and acidic residues" evidence="2">
    <location>
        <begin position="56"/>
        <end position="83"/>
    </location>
</feature>
<gene>
    <name evidence="5" type="ORF">EAG_03991</name>
</gene>
<dbReference type="AlphaFoldDB" id="E2AWC0"/>
<feature type="region of interest" description="Disordered" evidence="2">
    <location>
        <begin position="42"/>
        <end position="83"/>
    </location>
</feature>
<feature type="domain" description="BESS" evidence="4">
    <location>
        <begin position="280"/>
        <end position="319"/>
    </location>
</feature>
<dbReference type="InParanoid" id="E2AWC0"/>
<accession>E2AWC0</accession>
<dbReference type="OrthoDB" id="8118596at2759"/>
<evidence type="ECO:0000256" key="2">
    <source>
        <dbReference type="SAM" id="MobiDB-lite"/>
    </source>
</evidence>
<evidence type="ECO:0000259" key="4">
    <source>
        <dbReference type="PROSITE" id="PS51031"/>
    </source>
</evidence>
<feature type="compositionally biased region" description="Low complexity" evidence="2">
    <location>
        <begin position="42"/>
        <end position="53"/>
    </location>
</feature>
<dbReference type="SMART" id="SM00595">
    <property type="entry name" value="MADF"/>
    <property type="match status" value="1"/>
</dbReference>
<dbReference type="InterPro" id="IPR039353">
    <property type="entry name" value="TF_Adf1"/>
</dbReference>
<reference evidence="5 6" key="1">
    <citation type="journal article" date="2010" name="Science">
        <title>Genomic comparison of the ants Camponotus floridanus and Harpegnathos saltator.</title>
        <authorList>
            <person name="Bonasio R."/>
            <person name="Zhang G."/>
            <person name="Ye C."/>
            <person name="Mutti N.S."/>
            <person name="Fang X."/>
            <person name="Qin N."/>
            <person name="Donahue G."/>
            <person name="Yang P."/>
            <person name="Li Q."/>
            <person name="Li C."/>
            <person name="Zhang P."/>
            <person name="Huang Z."/>
            <person name="Berger S.L."/>
            <person name="Reinberg D."/>
            <person name="Wang J."/>
            <person name="Liebig J."/>
        </authorList>
    </citation>
    <scope>NUCLEOTIDE SEQUENCE [LARGE SCALE GENOMIC DNA]</scope>
    <source>
        <strain evidence="6">C129</strain>
    </source>
</reference>
<dbReference type="PROSITE" id="PS51029">
    <property type="entry name" value="MADF"/>
    <property type="match status" value="1"/>
</dbReference>
<evidence type="ECO:0000313" key="5">
    <source>
        <dbReference type="EMBL" id="EFN62280.1"/>
    </source>
</evidence>
<name>E2AWC0_CAMFO</name>
<protein>
    <recommendedName>
        <fullName evidence="7">MADF domain-containing protein</fullName>
    </recommendedName>
</protein>
<keyword evidence="6" id="KW-1185">Reference proteome</keyword>
<feature type="region of interest" description="Disordered" evidence="2">
    <location>
        <begin position="1"/>
        <end position="27"/>
    </location>
</feature>
<dbReference type="PROSITE" id="PS51031">
    <property type="entry name" value="BESS"/>
    <property type="match status" value="1"/>
</dbReference>
<dbReference type="GO" id="GO:0003677">
    <property type="term" value="F:DNA binding"/>
    <property type="evidence" value="ECO:0007669"/>
    <property type="project" value="InterPro"/>
</dbReference>
<dbReference type="STRING" id="104421.E2AWC0"/>
<dbReference type="GO" id="GO:0005667">
    <property type="term" value="C:transcription regulator complex"/>
    <property type="evidence" value="ECO:0007669"/>
    <property type="project" value="TreeGrafter"/>
</dbReference>
<comment type="subcellular location">
    <subcellularLocation>
        <location evidence="1">Nucleus</location>
    </subcellularLocation>
</comment>
<dbReference type="PANTHER" id="PTHR12243:SF69">
    <property type="entry name" value="SI:CH73-59F11.3"/>
    <property type="match status" value="1"/>
</dbReference>
<evidence type="ECO:0000259" key="3">
    <source>
        <dbReference type="PROSITE" id="PS51029"/>
    </source>
</evidence>
<dbReference type="Pfam" id="PF02944">
    <property type="entry name" value="BESS"/>
    <property type="match status" value="1"/>
</dbReference>
<dbReference type="InterPro" id="IPR004210">
    <property type="entry name" value="BESS_motif"/>
</dbReference>
<proteinExistence type="predicted"/>
<dbReference type="Proteomes" id="UP000000311">
    <property type="component" value="Unassembled WGS sequence"/>
</dbReference>
<dbReference type="InterPro" id="IPR006578">
    <property type="entry name" value="MADF-dom"/>
</dbReference>
<organism evidence="6">
    <name type="scientific">Camponotus floridanus</name>
    <name type="common">Florida carpenter ant</name>
    <dbReference type="NCBI Taxonomy" id="104421"/>
    <lineage>
        <taxon>Eukaryota</taxon>
        <taxon>Metazoa</taxon>
        <taxon>Ecdysozoa</taxon>
        <taxon>Arthropoda</taxon>
        <taxon>Hexapoda</taxon>
        <taxon>Insecta</taxon>
        <taxon>Pterygota</taxon>
        <taxon>Neoptera</taxon>
        <taxon>Endopterygota</taxon>
        <taxon>Hymenoptera</taxon>
        <taxon>Apocrita</taxon>
        <taxon>Aculeata</taxon>
        <taxon>Formicoidea</taxon>
        <taxon>Formicidae</taxon>
        <taxon>Formicinae</taxon>
        <taxon>Camponotus</taxon>
    </lineage>
</organism>
<dbReference type="FunCoup" id="E2AWC0">
    <property type="interactions" value="140"/>
</dbReference>
<dbReference type="OMA" id="GASYKMC"/>
<feature type="domain" description="MADF" evidence="3">
    <location>
        <begin position="88"/>
        <end position="190"/>
    </location>
</feature>
<evidence type="ECO:0000313" key="6">
    <source>
        <dbReference type="Proteomes" id="UP000000311"/>
    </source>
</evidence>
<dbReference type="GO" id="GO:0006357">
    <property type="term" value="P:regulation of transcription by RNA polymerase II"/>
    <property type="evidence" value="ECO:0007669"/>
    <property type="project" value="TreeGrafter"/>
</dbReference>
<evidence type="ECO:0008006" key="7">
    <source>
        <dbReference type="Google" id="ProtNLM"/>
    </source>
</evidence>
<dbReference type="GO" id="GO:0005634">
    <property type="term" value="C:nucleus"/>
    <property type="evidence" value="ECO:0007669"/>
    <property type="project" value="UniProtKB-SubCell"/>
</dbReference>